<feature type="compositionally biased region" description="Basic residues" evidence="1">
    <location>
        <begin position="1"/>
        <end position="11"/>
    </location>
</feature>
<dbReference type="Proteomes" id="UP000807306">
    <property type="component" value="Unassembled WGS sequence"/>
</dbReference>
<evidence type="ECO:0000256" key="1">
    <source>
        <dbReference type="SAM" id="MobiDB-lite"/>
    </source>
</evidence>
<feature type="region of interest" description="Disordered" evidence="1">
    <location>
        <begin position="108"/>
        <end position="130"/>
    </location>
</feature>
<proteinExistence type="predicted"/>
<organism evidence="2 3">
    <name type="scientific">Crepidotus variabilis</name>
    <dbReference type="NCBI Taxonomy" id="179855"/>
    <lineage>
        <taxon>Eukaryota</taxon>
        <taxon>Fungi</taxon>
        <taxon>Dikarya</taxon>
        <taxon>Basidiomycota</taxon>
        <taxon>Agaricomycotina</taxon>
        <taxon>Agaricomycetes</taxon>
        <taxon>Agaricomycetidae</taxon>
        <taxon>Agaricales</taxon>
        <taxon>Agaricineae</taxon>
        <taxon>Crepidotaceae</taxon>
        <taxon>Crepidotus</taxon>
    </lineage>
</organism>
<accession>A0A9P6E4Y9</accession>
<dbReference type="AlphaFoldDB" id="A0A9P6E4Y9"/>
<comment type="caution">
    <text evidence="2">The sequence shown here is derived from an EMBL/GenBank/DDBJ whole genome shotgun (WGS) entry which is preliminary data.</text>
</comment>
<feature type="region of interest" description="Disordered" evidence="1">
    <location>
        <begin position="1"/>
        <end position="59"/>
    </location>
</feature>
<evidence type="ECO:0000313" key="2">
    <source>
        <dbReference type="EMBL" id="KAF9522653.1"/>
    </source>
</evidence>
<protein>
    <submittedName>
        <fullName evidence="2">Uncharacterized protein</fullName>
    </submittedName>
</protein>
<evidence type="ECO:0000313" key="3">
    <source>
        <dbReference type="Proteomes" id="UP000807306"/>
    </source>
</evidence>
<gene>
    <name evidence="2" type="ORF">CPB83DRAFT_899463</name>
</gene>
<keyword evidence="3" id="KW-1185">Reference proteome</keyword>
<feature type="compositionally biased region" description="Low complexity" evidence="1">
    <location>
        <begin position="199"/>
        <end position="210"/>
    </location>
</feature>
<feature type="compositionally biased region" description="Polar residues" evidence="1">
    <location>
        <begin position="231"/>
        <end position="246"/>
    </location>
</feature>
<name>A0A9P6E4Y9_9AGAR</name>
<dbReference type="EMBL" id="MU157938">
    <property type="protein sequence ID" value="KAF9522653.1"/>
    <property type="molecule type" value="Genomic_DNA"/>
</dbReference>
<feature type="region of interest" description="Disordered" evidence="1">
    <location>
        <begin position="196"/>
        <end position="263"/>
    </location>
</feature>
<sequence length="286" mass="31770">MQLPAHLRRLRDRVGSLRSNSAVPEVHRPQSPVPDKKRARKEKKVKRASSVPARGDDDFRCRGYRATRTFDDYGPRVVDITVSDGYQNATVHHPRGRKLSVPEIISQFPQPPRRPIHSSRAAPPSNADYFRPTLPIRRSPDLMKPVPGLPPLVPNRRPVEGEATLRADLEFAEWHERVIRKEQDEVFRAVLPALAQRKSSSTHSNGSTASLHTNCGRTPPKKSKKGPPVASSASHSVQLQSASPASPSVEARSRKLSNSSVCSERTRLALTAPWKLFAPKKKVPTS</sequence>
<reference evidence="2" key="1">
    <citation type="submission" date="2020-11" db="EMBL/GenBank/DDBJ databases">
        <authorList>
            <consortium name="DOE Joint Genome Institute"/>
            <person name="Ahrendt S."/>
            <person name="Riley R."/>
            <person name="Andreopoulos W."/>
            <person name="Labutti K."/>
            <person name="Pangilinan J."/>
            <person name="Ruiz-Duenas F.J."/>
            <person name="Barrasa J.M."/>
            <person name="Sanchez-Garcia M."/>
            <person name="Camarero S."/>
            <person name="Miyauchi S."/>
            <person name="Serrano A."/>
            <person name="Linde D."/>
            <person name="Babiker R."/>
            <person name="Drula E."/>
            <person name="Ayuso-Fernandez I."/>
            <person name="Pacheco R."/>
            <person name="Padilla G."/>
            <person name="Ferreira P."/>
            <person name="Barriuso J."/>
            <person name="Kellner H."/>
            <person name="Castanera R."/>
            <person name="Alfaro M."/>
            <person name="Ramirez L."/>
            <person name="Pisabarro A.G."/>
            <person name="Kuo A."/>
            <person name="Tritt A."/>
            <person name="Lipzen A."/>
            <person name="He G."/>
            <person name="Yan M."/>
            <person name="Ng V."/>
            <person name="Cullen D."/>
            <person name="Martin F."/>
            <person name="Rosso M.-N."/>
            <person name="Henrissat B."/>
            <person name="Hibbett D."/>
            <person name="Martinez A.T."/>
            <person name="Grigoriev I.V."/>
        </authorList>
    </citation>
    <scope>NUCLEOTIDE SEQUENCE</scope>
    <source>
        <strain evidence="2">CBS 506.95</strain>
    </source>
</reference>
<feature type="compositionally biased region" description="Basic residues" evidence="1">
    <location>
        <begin position="37"/>
        <end position="47"/>
    </location>
</feature>